<gene>
    <name evidence="1" type="ORF">PTRG_00340</name>
</gene>
<name>B2VS01_PYRTR</name>
<accession>B2VS01</accession>
<dbReference type="InParanoid" id="B2VS01"/>
<dbReference type="Proteomes" id="UP000001471">
    <property type="component" value="Unassembled WGS sequence"/>
</dbReference>
<dbReference type="EMBL" id="DS231615">
    <property type="protein sequence ID" value="EDU39778.1"/>
    <property type="molecule type" value="Genomic_DNA"/>
</dbReference>
<proteinExistence type="predicted"/>
<reference evidence="2" key="1">
    <citation type="journal article" date="2013" name="G3 (Bethesda)">
        <title>Comparative genomics of a plant-pathogenic fungus, Pyrenophora tritici-repentis, reveals transduplication and the impact of repeat elements on pathogenicity and population divergence.</title>
        <authorList>
            <person name="Manning V.A."/>
            <person name="Pandelova I."/>
            <person name="Dhillon B."/>
            <person name="Wilhelm L.J."/>
            <person name="Goodwin S.B."/>
            <person name="Berlin A.M."/>
            <person name="Figueroa M."/>
            <person name="Freitag M."/>
            <person name="Hane J.K."/>
            <person name="Henrissat B."/>
            <person name="Holman W.H."/>
            <person name="Kodira C.D."/>
            <person name="Martin J."/>
            <person name="Oliver R.P."/>
            <person name="Robbertse B."/>
            <person name="Schackwitz W."/>
            <person name="Schwartz D.C."/>
            <person name="Spatafora J.W."/>
            <person name="Turgeon B.G."/>
            <person name="Yandava C."/>
            <person name="Young S."/>
            <person name="Zhou S."/>
            <person name="Zeng Q."/>
            <person name="Grigoriev I.V."/>
            <person name="Ma L.-J."/>
            <person name="Ciuffetti L.M."/>
        </authorList>
    </citation>
    <scope>NUCLEOTIDE SEQUENCE [LARGE SCALE GENOMIC DNA]</scope>
    <source>
        <strain evidence="2">Pt-1C-BFP</strain>
    </source>
</reference>
<organism evidence="1 2">
    <name type="scientific">Pyrenophora tritici-repentis (strain Pt-1C-BFP)</name>
    <name type="common">Wheat tan spot fungus</name>
    <name type="synonym">Drechslera tritici-repentis</name>
    <dbReference type="NCBI Taxonomy" id="426418"/>
    <lineage>
        <taxon>Eukaryota</taxon>
        <taxon>Fungi</taxon>
        <taxon>Dikarya</taxon>
        <taxon>Ascomycota</taxon>
        <taxon>Pezizomycotina</taxon>
        <taxon>Dothideomycetes</taxon>
        <taxon>Pleosporomycetidae</taxon>
        <taxon>Pleosporales</taxon>
        <taxon>Pleosporineae</taxon>
        <taxon>Pleosporaceae</taxon>
        <taxon>Pyrenophora</taxon>
    </lineage>
</organism>
<dbReference type="HOGENOM" id="CLU_3143681_0_0_1"/>
<protein>
    <submittedName>
        <fullName evidence="1">Uncharacterized protein</fullName>
    </submittedName>
</protein>
<dbReference type="AlphaFoldDB" id="B2VS01"/>
<sequence>MWLVTLRIGPLPTGQGRKNTNAIVDQNSMMCLRFNKQLGLGARPKLNTL</sequence>
<evidence type="ECO:0000313" key="2">
    <source>
        <dbReference type="Proteomes" id="UP000001471"/>
    </source>
</evidence>
<evidence type="ECO:0000313" key="1">
    <source>
        <dbReference type="EMBL" id="EDU39778.1"/>
    </source>
</evidence>